<organism evidence="3">
    <name type="scientific">Cladocopium goreaui</name>
    <dbReference type="NCBI Taxonomy" id="2562237"/>
    <lineage>
        <taxon>Eukaryota</taxon>
        <taxon>Sar</taxon>
        <taxon>Alveolata</taxon>
        <taxon>Dinophyceae</taxon>
        <taxon>Suessiales</taxon>
        <taxon>Symbiodiniaceae</taxon>
        <taxon>Cladocopium</taxon>
    </lineage>
</organism>
<feature type="compositionally biased region" description="Basic and acidic residues" evidence="1">
    <location>
        <begin position="806"/>
        <end position="837"/>
    </location>
</feature>
<dbReference type="InterPro" id="IPR043502">
    <property type="entry name" value="DNA/RNA_pol_sf"/>
</dbReference>
<proteinExistence type="predicted"/>
<feature type="compositionally biased region" description="Basic residues" evidence="1">
    <location>
        <begin position="568"/>
        <end position="577"/>
    </location>
</feature>
<evidence type="ECO:0000256" key="1">
    <source>
        <dbReference type="SAM" id="MobiDB-lite"/>
    </source>
</evidence>
<keyword evidence="5" id="KW-1185">Reference proteome</keyword>
<dbReference type="Proteomes" id="UP001152797">
    <property type="component" value="Unassembled WGS sequence"/>
</dbReference>
<feature type="compositionally biased region" description="Acidic residues" evidence="1">
    <location>
        <begin position="50"/>
        <end position="66"/>
    </location>
</feature>
<name>A0A9P1C6U3_9DINO</name>
<keyword evidence="2" id="KW-0472">Membrane</keyword>
<evidence type="ECO:0000313" key="4">
    <source>
        <dbReference type="EMBL" id="CAL4773879.1"/>
    </source>
</evidence>
<dbReference type="EMBL" id="CAMXCT030001092">
    <property type="protein sequence ID" value="CAL4773879.1"/>
    <property type="molecule type" value="Genomic_DNA"/>
</dbReference>
<reference evidence="3" key="1">
    <citation type="submission" date="2022-10" db="EMBL/GenBank/DDBJ databases">
        <authorList>
            <person name="Chen Y."/>
            <person name="Dougan E. K."/>
            <person name="Chan C."/>
            <person name="Rhodes N."/>
            <person name="Thang M."/>
        </authorList>
    </citation>
    <scope>NUCLEOTIDE SEQUENCE</scope>
</reference>
<dbReference type="EMBL" id="CAMXCT020001092">
    <property type="protein sequence ID" value="CAL1139942.1"/>
    <property type="molecule type" value="Genomic_DNA"/>
</dbReference>
<feature type="compositionally biased region" description="Basic and acidic residues" evidence="1">
    <location>
        <begin position="1645"/>
        <end position="1670"/>
    </location>
</feature>
<evidence type="ECO:0000256" key="2">
    <source>
        <dbReference type="SAM" id="Phobius"/>
    </source>
</evidence>
<gene>
    <name evidence="3" type="ORF">C1SCF055_LOCUS13911</name>
</gene>
<feature type="compositionally biased region" description="Basic and acidic residues" evidence="1">
    <location>
        <begin position="1152"/>
        <end position="1166"/>
    </location>
</feature>
<feature type="region of interest" description="Disordered" evidence="1">
    <location>
        <begin position="47"/>
        <end position="66"/>
    </location>
</feature>
<feature type="region of interest" description="Disordered" evidence="1">
    <location>
        <begin position="927"/>
        <end position="991"/>
    </location>
</feature>
<feature type="region of interest" description="Disordered" evidence="1">
    <location>
        <begin position="806"/>
        <end position="842"/>
    </location>
</feature>
<dbReference type="OrthoDB" id="7462124at2759"/>
<dbReference type="SUPFAM" id="SSF56672">
    <property type="entry name" value="DNA/RNA polymerases"/>
    <property type="match status" value="1"/>
</dbReference>
<feature type="transmembrane region" description="Helical" evidence="2">
    <location>
        <begin position="176"/>
        <end position="193"/>
    </location>
</feature>
<dbReference type="EMBL" id="CAMXCT010001092">
    <property type="protein sequence ID" value="CAI3986567.1"/>
    <property type="molecule type" value="Genomic_DNA"/>
</dbReference>
<feature type="compositionally biased region" description="Basic and acidic residues" evidence="1">
    <location>
        <begin position="1617"/>
        <end position="1632"/>
    </location>
</feature>
<feature type="region of interest" description="Disordered" evidence="1">
    <location>
        <begin position="1152"/>
        <end position="1172"/>
    </location>
</feature>
<feature type="compositionally biased region" description="Basic and acidic residues" evidence="1">
    <location>
        <begin position="592"/>
        <end position="607"/>
    </location>
</feature>
<accession>A0A9P1C6U3</accession>
<keyword evidence="2" id="KW-0812">Transmembrane</keyword>
<sequence>MELATCPRQLVSVPGGLHAPHFNKGPEVQVAVHKFLRAHLQCRSCAPADSQDDQVGEDDEDNEYGDEYEGQLPEEIEGSTYKDSATLPLALQRLKLERPAFERFPLPSKCHETLVLLIYLVTLLAIASSPTIMAAHSPTAGGWTLVGLGLGLQAAMLFICMNYLRAILKTRRARRQPKLPLTTVSFAILVPMYNEEVEVLRPGLVSINEQPQAPNVTVIVGLEARAGQESNAERERAVREILSRVKAVHVFTHPEKVPGHIKGCGSNQSWAMNQFLEHVEEDVPGQFWLKYWALDLTADVVCRERAVAMQSGVDERQFIDIDPWMEAVSEAASSVVPGDTVRPEHMGRSSGSVKERVLKMSSLLDQQDESELLPPAASEVDKWYQNYIMVMGFEPDEAEEPTSAQLAALHKRVYSLQLRTGPHMQTFQFGPLLRGDGQGAEVQNIHPTWGWLLLAEGFAGPWESQCMEGIMVTIESAQNRQVPRDWDPIRLWSCIFIQLAQDMEYWADRVHHLAAAWTASGGRGAPTVATEAAVLEVIQGGQRALNTEAEATSSQGDSRRTQANRDRHQAKKRRMRLTGKNLRGTGHRQQAVRKEAHPPRGKEKESQRTNQVLRFVTAGPQVVEAVPTCHQVENAVEASNVSTNAAFVFHHPTRMPIANLADSKDEKAKRIGGDEQPVAKTVKAVPALSNVEAEIEEPDTGWKSMSSHWTERKMYLNLASHATYDEIDKSVEEGDWDGFHSGFPCGSFSRVRWRDSPGGAHPVRSMAHIYGLPGNTPMQQKEADEGTLMAVRSAWLHKKQIETCKRRAIRDVRKPSRGREHGVSLGRPRNESGKETKSSSAEFNTCPFQSKLKKRWIALVQARQVGRKTGVFELVVKGLQVPGLGGTRNSSEGGQHLEEGPELRVAEVADSLVSELQAKWLKNEEKKRNREYDDAEPVATNPLSTEKRFDKVTSKAVEAKPKETEELPSSSAGPSKCQRKEEQNDFSIGGMRNPATAVARLHQVKKVGEQISAAWLDFVKDFPKALEAAIHYGSNEAKIDKTVMEAWRDRLESLLGVEPQDGVTLKEAVEFSSPLYAPLWDAWFQGPRTVLGAVGGLKNYESVESQKEEAVLEVDRYVDKGFCRVMTLEEVRKRFPEGTASRLALILKQKPDGSTKREKELRDQGEPRSVLKGSRSYEDAEVEFVLVDLQDAFCRFGVHAQVYIDDVALMIRGSKELRNLQLAKFLYVLAAFGVQISMNKGVILGTPRKLVLEIQETLAAWTGKGMIATRELRSFLGKLAWVSGIIPRLKWMVSALYAVLTKAFKEEASEEDRARKRPHDQRPKLGVVAVKRLGTTLPWLKTMFDNPDDLLIRQESLNEVEPNWGIVTDASPRGIGGMLIHNVNEEWHIVEEFEAPVQAHQATALEIQFMEASGQAVLEGLAVLRALQLWATKLQRAAVVIRSDSTVALAMSKKLASPTKTLNYLAAEIALLLEKARIVRLVPQHIAGTLNKEADWLSRLGDRGEMPRALQQGKLPSGTRTPGQPAAPQPRRMATFPAGFPGRNVMSVMFAAAMPNQQQVGRPNSEARQCMLGLFEKGEPQTTPTEAKEPECTTTKWNPKAWDAFEYRTRVPTLAQYDRDKSTRKQRRDQPKTQEGLITVAAKHIRAENQRNNENNKGRTAEAEAESRGRDAGDLITTLAAVLDSTGMKAGDQYLAEAKLMHIEAGFEWSQLLETQMGICKRAMQRDKGPARA</sequence>
<protein>
    <submittedName>
        <fullName evidence="3">Uncharacterized protein</fullName>
    </submittedName>
</protein>
<feature type="region of interest" description="Disordered" evidence="1">
    <location>
        <begin position="1616"/>
        <end position="1670"/>
    </location>
</feature>
<evidence type="ECO:0000313" key="3">
    <source>
        <dbReference type="EMBL" id="CAI3986567.1"/>
    </source>
</evidence>
<feature type="region of interest" description="Disordered" evidence="1">
    <location>
        <begin position="546"/>
        <end position="609"/>
    </location>
</feature>
<feature type="transmembrane region" description="Helical" evidence="2">
    <location>
        <begin position="141"/>
        <end position="164"/>
    </location>
</feature>
<feature type="compositionally biased region" description="Basic and acidic residues" evidence="1">
    <location>
        <begin position="945"/>
        <end position="965"/>
    </location>
</feature>
<dbReference type="InterPro" id="IPR052055">
    <property type="entry name" value="Hepadnavirus_pol/RT"/>
</dbReference>
<feature type="region of interest" description="Disordered" evidence="1">
    <location>
        <begin position="1509"/>
        <end position="1531"/>
    </location>
</feature>
<dbReference type="CDD" id="cd09275">
    <property type="entry name" value="RNase_HI_RT_DIRS1"/>
    <property type="match status" value="1"/>
</dbReference>
<feature type="compositionally biased region" description="Basic and acidic residues" evidence="1">
    <location>
        <begin position="557"/>
        <end position="567"/>
    </location>
</feature>
<reference evidence="4 5" key="2">
    <citation type="submission" date="2024-05" db="EMBL/GenBank/DDBJ databases">
        <authorList>
            <person name="Chen Y."/>
            <person name="Shah S."/>
            <person name="Dougan E. K."/>
            <person name="Thang M."/>
            <person name="Chan C."/>
        </authorList>
    </citation>
    <scope>NUCLEOTIDE SEQUENCE [LARGE SCALE GENOMIC DNA]</scope>
</reference>
<feature type="transmembrane region" description="Helical" evidence="2">
    <location>
        <begin position="113"/>
        <end position="135"/>
    </location>
</feature>
<dbReference type="PANTHER" id="PTHR33050:SF7">
    <property type="entry name" value="RIBONUCLEASE H"/>
    <property type="match status" value="1"/>
</dbReference>
<evidence type="ECO:0000313" key="5">
    <source>
        <dbReference type="Proteomes" id="UP001152797"/>
    </source>
</evidence>
<dbReference type="PANTHER" id="PTHR33050">
    <property type="entry name" value="REVERSE TRANSCRIPTASE DOMAIN-CONTAINING PROTEIN"/>
    <property type="match status" value="1"/>
</dbReference>
<comment type="caution">
    <text evidence="3">The sequence shown here is derived from an EMBL/GenBank/DDBJ whole genome shotgun (WGS) entry which is preliminary data.</text>
</comment>
<keyword evidence="2" id="KW-1133">Transmembrane helix</keyword>